<dbReference type="EMBL" id="DS028152">
    <property type="protein sequence ID" value="EEY62780.1"/>
    <property type="molecule type" value="Genomic_DNA"/>
</dbReference>
<dbReference type="GeneID" id="9479019"/>
<dbReference type="OMA" id="NSEATAW"/>
<organism evidence="1 2">
    <name type="scientific">Phytophthora infestans (strain T30-4)</name>
    <name type="common">Potato late blight agent</name>
    <dbReference type="NCBI Taxonomy" id="403677"/>
    <lineage>
        <taxon>Eukaryota</taxon>
        <taxon>Sar</taxon>
        <taxon>Stramenopiles</taxon>
        <taxon>Oomycota</taxon>
        <taxon>Peronosporomycetes</taxon>
        <taxon>Peronosporales</taxon>
        <taxon>Peronosporaceae</taxon>
        <taxon>Phytophthora</taxon>
    </lineage>
</organism>
<reference evidence="2" key="1">
    <citation type="journal article" date="2009" name="Nature">
        <title>Genome sequence and analysis of the Irish potato famine pathogen Phytophthora infestans.</title>
        <authorList>
            <consortium name="The Broad Institute Genome Sequencing Platform"/>
            <person name="Haas B.J."/>
            <person name="Kamoun S."/>
            <person name="Zody M.C."/>
            <person name="Jiang R.H."/>
            <person name="Handsaker R.E."/>
            <person name="Cano L.M."/>
            <person name="Grabherr M."/>
            <person name="Kodira C.D."/>
            <person name="Raffaele S."/>
            <person name="Torto-Alalibo T."/>
            <person name="Bozkurt T.O."/>
            <person name="Ah-Fong A.M."/>
            <person name="Alvarado L."/>
            <person name="Anderson V.L."/>
            <person name="Armstrong M.R."/>
            <person name="Avrova A."/>
            <person name="Baxter L."/>
            <person name="Beynon J."/>
            <person name="Boevink P.C."/>
            <person name="Bollmann S.R."/>
            <person name="Bos J.I."/>
            <person name="Bulone V."/>
            <person name="Cai G."/>
            <person name="Cakir C."/>
            <person name="Carrington J.C."/>
            <person name="Chawner M."/>
            <person name="Conti L."/>
            <person name="Costanzo S."/>
            <person name="Ewan R."/>
            <person name="Fahlgren N."/>
            <person name="Fischbach M.A."/>
            <person name="Fugelstad J."/>
            <person name="Gilroy E.M."/>
            <person name="Gnerre S."/>
            <person name="Green P.J."/>
            <person name="Grenville-Briggs L.J."/>
            <person name="Griffith J."/>
            <person name="Grunwald N.J."/>
            <person name="Horn K."/>
            <person name="Horner N.R."/>
            <person name="Hu C.H."/>
            <person name="Huitema E."/>
            <person name="Jeong D.H."/>
            <person name="Jones A.M."/>
            <person name="Jones J.D."/>
            <person name="Jones R.W."/>
            <person name="Karlsson E.K."/>
            <person name="Kunjeti S.G."/>
            <person name="Lamour K."/>
            <person name="Liu Z."/>
            <person name="Ma L."/>
            <person name="Maclean D."/>
            <person name="Chibucos M.C."/>
            <person name="McDonald H."/>
            <person name="McWalters J."/>
            <person name="Meijer H.J."/>
            <person name="Morgan W."/>
            <person name="Morris P.F."/>
            <person name="Munro C.A."/>
            <person name="O'Neill K."/>
            <person name="Ospina-Giraldo M."/>
            <person name="Pinzon A."/>
            <person name="Pritchard L."/>
            <person name="Ramsahoye B."/>
            <person name="Ren Q."/>
            <person name="Restrepo S."/>
            <person name="Roy S."/>
            <person name="Sadanandom A."/>
            <person name="Savidor A."/>
            <person name="Schornack S."/>
            <person name="Schwartz D.C."/>
            <person name="Schumann U.D."/>
            <person name="Schwessinger B."/>
            <person name="Seyer L."/>
            <person name="Sharpe T."/>
            <person name="Silvar C."/>
            <person name="Song J."/>
            <person name="Studholme D.J."/>
            <person name="Sykes S."/>
            <person name="Thines M."/>
            <person name="van de Vondervoort P.J."/>
            <person name="Phuntumart V."/>
            <person name="Wawra S."/>
            <person name="Weide R."/>
            <person name="Win J."/>
            <person name="Young C."/>
            <person name="Zhou S."/>
            <person name="Fry W."/>
            <person name="Meyers B.C."/>
            <person name="van West P."/>
            <person name="Ristaino J."/>
            <person name="Govers F."/>
            <person name="Birch P.R."/>
            <person name="Whisson S.C."/>
            <person name="Judelson H.S."/>
            <person name="Nusbaum C."/>
        </authorList>
    </citation>
    <scope>NUCLEOTIDE SEQUENCE [LARGE SCALE GENOMIC DNA]</scope>
    <source>
        <strain evidence="2">T30-4</strain>
    </source>
</reference>
<dbReference type="STRING" id="403677.D0NQ48"/>
<dbReference type="AlphaFoldDB" id="D0NQ48"/>
<dbReference type="HOGENOM" id="CLU_1869156_0_0_1"/>
<proteinExistence type="predicted"/>
<dbReference type="eggNOG" id="ENOG502REZ7">
    <property type="taxonomic scope" value="Eukaryota"/>
</dbReference>
<sequence>MIHPPTSSISRHVQFGDLGSAFPTAYEFVAPSADSIVCNDARLCLQLKISSAFETDPFFLHQYDSNHPVVSATFDTHQPFDILPLIRGGSDDTTWWFQSNATTTGPVIDLLLRLRQRSQRLSARDQLLRTDCTAINE</sequence>
<gene>
    <name evidence="1" type="ORF">PITG_15186</name>
</gene>
<dbReference type="Proteomes" id="UP000006643">
    <property type="component" value="Unassembled WGS sequence"/>
</dbReference>
<evidence type="ECO:0000313" key="2">
    <source>
        <dbReference type="Proteomes" id="UP000006643"/>
    </source>
</evidence>
<dbReference type="OrthoDB" id="127077at2759"/>
<accession>D0NQ48</accession>
<protein>
    <submittedName>
        <fullName evidence="1">Uncharacterized protein</fullName>
    </submittedName>
</protein>
<name>D0NQ48_PHYIT</name>
<dbReference type="KEGG" id="pif:PITG_15186"/>
<dbReference type="VEuPathDB" id="FungiDB:PITG_15186"/>
<dbReference type="InParanoid" id="D0NQ48"/>
<evidence type="ECO:0000313" key="1">
    <source>
        <dbReference type="EMBL" id="EEY62780.1"/>
    </source>
</evidence>
<keyword evidence="2" id="KW-1185">Reference proteome</keyword>
<dbReference type="RefSeq" id="XP_002898655.1">
    <property type="nucleotide sequence ID" value="XM_002898609.1"/>
</dbReference>